<protein>
    <submittedName>
        <fullName evidence="3">Glycosyltransferase family 4 protein</fullName>
    </submittedName>
</protein>
<dbReference type="PANTHER" id="PTHR45947">
    <property type="entry name" value="SULFOQUINOVOSYL TRANSFERASE SQD2"/>
    <property type="match status" value="1"/>
</dbReference>
<dbReference type="Pfam" id="PF00534">
    <property type="entry name" value="Glycos_transf_1"/>
    <property type="match status" value="1"/>
</dbReference>
<name>A0ABU3X1M1_9EURY</name>
<evidence type="ECO:0000313" key="4">
    <source>
        <dbReference type="Proteomes" id="UP001281203"/>
    </source>
</evidence>
<dbReference type="InterPro" id="IPR001296">
    <property type="entry name" value="Glyco_trans_1"/>
</dbReference>
<dbReference type="Proteomes" id="UP001281203">
    <property type="component" value="Unassembled WGS sequence"/>
</dbReference>
<proteinExistence type="predicted"/>
<accession>A0ABU3X1M1</accession>
<keyword evidence="4" id="KW-1185">Reference proteome</keyword>
<dbReference type="EMBL" id="WBKO01000001">
    <property type="protein sequence ID" value="MDV2481670.1"/>
    <property type="molecule type" value="Genomic_DNA"/>
</dbReference>
<dbReference type="SUPFAM" id="SSF53756">
    <property type="entry name" value="UDP-Glycosyltransferase/glycogen phosphorylase"/>
    <property type="match status" value="1"/>
</dbReference>
<feature type="domain" description="Glycosyltransferase subfamily 4-like N-terminal" evidence="2">
    <location>
        <begin position="39"/>
        <end position="196"/>
    </location>
</feature>
<evidence type="ECO:0000259" key="2">
    <source>
        <dbReference type="Pfam" id="PF13439"/>
    </source>
</evidence>
<dbReference type="InterPro" id="IPR050194">
    <property type="entry name" value="Glycosyltransferase_grp1"/>
</dbReference>
<dbReference type="Gene3D" id="3.40.50.2000">
    <property type="entry name" value="Glycogen Phosphorylase B"/>
    <property type="match status" value="2"/>
</dbReference>
<reference evidence="3 4" key="1">
    <citation type="submission" date="2019-10" db="EMBL/GenBank/DDBJ databases">
        <title>Isolation and characterization of Methanoculleus sp. Wushi-C6 from a hot spring well.</title>
        <authorList>
            <person name="Chen S.-C."/>
            <person name="Lan Z.-H."/>
            <person name="You Y.-T."/>
            <person name="Lai M.-C."/>
        </authorList>
    </citation>
    <scope>NUCLEOTIDE SEQUENCE [LARGE SCALE GENOMIC DNA]</scope>
    <source>
        <strain evidence="3 4">Wushi-C6</strain>
    </source>
</reference>
<evidence type="ECO:0000313" key="3">
    <source>
        <dbReference type="EMBL" id="MDV2481670.1"/>
    </source>
</evidence>
<dbReference type="CDD" id="cd03801">
    <property type="entry name" value="GT4_PimA-like"/>
    <property type="match status" value="1"/>
</dbReference>
<organism evidence="3 4">
    <name type="scientific">Methanoculleus caldifontis</name>
    <dbReference type="NCBI Taxonomy" id="2651577"/>
    <lineage>
        <taxon>Archaea</taxon>
        <taxon>Methanobacteriati</taxon>
        <taxon>Methanobacteriota</taxon>
        <taxon>Stenosarchaea group</taxon>
        <taxon>Methanomicrobia</taxon>
        <taxon>Methanomicrobiales</taxon>
        <taxon>Methanomicrobiaceae</taxon>
        <taxon>Methanoculleus</taxon>
    </lineage>
</organism>
<dbReference type="InterPro" id="IPR028098">
    <property type="entry name" value="Glyco_trans_4-like_N"/>
</dbReference>
<feature type="domain" description="Glycosyl transferase family 1" evidence="1">
    <location>
        <begin position="202"/>
        <end position="373"/>
    </location>
</feature>
<gene>
    <name evidence="3" type="ORF">F8E02_06560</name>
</gene>
<dbReference type="Pfam" id="PF13439">
    <property type="entry name" value="Glyco_transf_4"/>
    <property type="match status" value="1"/>
</dbReference>
<dbReference type="PANTHER" id="PTHR45947:SF3">
    <property type="entry name" value="SULFOQUINOVOSYL TRANSFERASE SQD2"/>
    <property type="match status" value="1"/>
</dbReference>
<comment type="caution">
    <text evidence="3">The sequence shown here is derived from an EMBL/GenBank/DDBJ whole genome shotgun (WGS) entry which is preliminary data.</text>
</comment>
<evidence type="ECO:0000259" key="1">
    <source>
        <dbReference type="Pfam" id="PF00534"/>
    </source>
</evidence>
<sequence length="395" mass="43606">MAAGFSRRTLPDNALSGGDGDVRMRLLVCTTEYFPHGAGMANVVYNIVEQLKSRGVECTVCSPKGPDIRLGSWPLIEKAGVVGLLNYWYRVSQHFRDNDYDAAWLQNPFIVAENPFKRCLVTMHSTYSGSSDLGVGNLPFHLYESVVARIERSCLTRMPPATLFTGVGQPVREELERIGIARDRIFYIPNGVDVRRFRPSPDRKAIRKRFGLPEDGTILLSVGRLIPAKQPFALIEVFSQIERRQKDVTLCVAGGGELLEAARELAEKIGVKNVIFLGSVDHDRDLPGLYACADYYIMTSKYEGGMPPLTLAEAMASGLPCIVSDIPNLAIVREADCGTTVSLDDTATAADTIVRYLDGEHPDHASNARAYAERMLNWEVLSMNYANMLERLAAG</sequence>